<evidence type="ECO:0000256" key="9">
    <source>
        <dbReference type="ARBA" id="ARBA00023284"/>
    </source>
</evidence>
<dbReference type="PANTHER" id="PTHR34573">
    <property type="entry name" value="VKC DOMAIN-CONTAINING PROTEIN"/>
    <property type="match status" value="1"/>
</dbReference>
<keyword evidence="5 10" id="KW-1133">Transmembrane helix</keyword>
<protein>
    <submittedName>
        <fullName evidence="12">Putative membrane protein</fullName>
    </submittedName>
</protein>
<organism evidence="12 13">
    <name type="scientific">Lapillicoccus jejuensis</name>
    <dbReference type="NCBI Taxonomy" id="402171"/>
    <lineage>
        <taxon>Bacteria</taxon>
        <taxon>Bacillati</taxon>
        <taxon>Actinomycetota</taxon>
        <taxon>Actinomycetes</taxon>
        <taxon>Micrococcales</taxon>
        <taxon>Intrasporangiaceae</taxon>
        <taxon>Lapillicoccus</taxon>
    </lineage>
</organism>
<evidence type="ECO:0000256" key="4">
    <source>
        <dbReference type="ARBA" id="ARBA00022719"/>
    </source>
</evidence>
<evidence type="ECO:0000256" key="10">
    <source>
        <dbReference type="SAM" id="Phobius"/>
    </source>
</evidence>
<feature type="transmembrane region" description="Helical" evidence="10">
    <location>
        <begin position="70"/>
        <end position="91"/>
    </location>
</feature>
<dbReference type="AlphaFoldDB" id="A0A542E101"/>
<dbReference type="OrthoDB" id="9783799at2"/>
<dbReference type="GO" id="GO:0016491">
    <property type="term" value="F:oxidoreductase activity"/>
    <property type="evidence" value="ECO:0007669"/>
    <property type="project" value="UniProtKB-KW"/>
</dbReference>
<feature type="domain" description="Vitamin K epoxide reductase" evidence="11">
    <location>
        <begin position="16"/>
        <end position="152"/>
    </location>
</feature>
<keyword evidence="8" id="KW-1015">Disulfide bond</keyword>
<keyword evidence="13" id="KW-1185">Reference proteome</keyword>
<proteinExistence type="inferred from homology"/>
<evidence type="ECO:0000256" key="3">
    <source>
        <dbReference type="ARBA" id="ARBA00022692"/>
    </source>
</evidence>
<keyword evidence="3 10" id="KW-0812">Transmembrane</keyword>
<dbReference type="InterPro" id="IPR038354">
    <property type="entry name" value="VKOR_sf"/>
</dbReference>
<name>A0A542E101_9MICO</name>
<evidence type="ECO:0000256" key="7">
    <source>
        <dbReference type="ARBA" id="ARBA00023136"/>
    </source>
</evidence>
<evidence type="ECO:0000256" key="6">
    <source>
        <dbReference type="ARBA" id="ARBA00023002"/>
    </source>
</evidence>
<evidence type="ECO:0000256" key="1">
    <source>
        <dbReference type="ARBA" id="ARBA00004141"/>
    </source>
</evidence>
<dbReference type="Proteomes" id="UP000317893">
    <property type="component" value="Unassembled WGS sequence"/>
</dbReference>
<comment type="similarity">
    <text evidence="2">Belongs to the VKOR family.</text>
</comment>
<dbReference type="PANTHER" id="PTHR34573:SF1">
    <property type="entry name" value="VITAMIN K EPOXIDE REDUCTASE DOMAIN-CONTAINING PROTEIN"/>
    <property type="match status" value="1"/>
</dbReference>
<dbReference type="InterPro" id="IPR012932">
    <property type="entry name" value="VKOR"/>
</dbReference>
<sequence length="158" mass="17509">MATTHDAVRRPAVRHPRWLPPVSLGLSVLGLLFALYLSYEHLTQNATLACAENSTINCAKVTESQWSSFLGIPVAYLGVLFFVSMIALTLPATYRRSTRAVDLVRVAWCAVGLVFALYLVFAELYHIKAICLWCTGVHVITLVLLLTLIFGSLLTERD</sequence>
<feature type="transmembrane region" description="Helical" evidence="10">
    <location>
        <begin position="18"/>
        <end position="39"/>
    </location>
</feature>
<gene>
    <name evidence="12" type="ORF">FB458_1982</name>
</gene>
<comment type="caution">
    <text evidence="12">The sequence shown here is derived from an EMBL/GenBank/DDBJ whole genome shotgun (WGS) entry which is preliminary data.</text>
</comment>
<feature type="transmembrane region" description="Helical" evidence="10">
    <location>
        <begin position="103"/>
        <end position="121"/>
    </location>
</feature>
<reference evidence="12 13" key="1">
    <citation type="submission" date="2019-06" db="EMBL/GenBank/DDBJ databases">
        <title>Sequencing the genomes of 1000 actinobacteria strains.</title>
        <authorList>
            <person name="Klenk H.-P."/>
        </authorList>
    </citation>
    <scope>NUCLEOTIDE SEQUENCE [LARGE SCALE GENOMIC DNA]</scope>
    <source>
        <strain evidence="12 13">DSM 18607</strain>
    </source>
</reference>
<keyword evidence="4" id="KW-0874">Quinone</keyword>
<evidence type="ECO:0000259" key="11">
    <source>
        <dbReference type="SMART" id="SM00756"/>
    </source>
</evidence>
<evidence type="ECO:0000313" key="12">
    <source>
        <dbReference type="EMBL" id="TQJ08884.1"/>
    </source>
</evidence>
<dbReference type="GO" id="GO:0048038">
    <property type="term" value="F:quinone binding"/>
    <property type="evidence" value="ECO:0007669"/>
    <property type="project" value="UniProtKB-KW"/>
</dbReference>
<keyword evidence="7 10" id="KW-0472">Membrane</keyword>
<keyword evidence="6" id="KW-0560">Oxidoreductase</keyword>
<dbReference type="RefSeq" id="WP_141848341.1">
    <property type="nucleotide sequence ID" value="NZ_BAAAPR010000005.1"/>
</dbReference>
<dbReference type="GO" id="GO:0016020">
    <property type="term" value="C:membrane"/>
    <property type="evidence" value="ECO:0007669"/>
    <property type="project" value="UniProtKB-SubCell"/>
</dbReference>
<evidence type="ECO:0000256" key="2">
    <source>
        <dbReference type="ARBA" id="ARBA00006214"/>
    </source>
</evidence>
<dbReference type="EMBL" id="VFMN01000001">
    <property type="protein sequence ID" value="TQJ08884.1"/>
    <property type="molecule type" value="Genomic_DNA"/>
</dbReference>
<feature type="transmembrane region" description="Helical" evidence="10">
    <location>
        <begin position="127"/>
        <end position="154"/>
    </location>
</feature>
<keyword evidence="9" id="KW-0676">Redox-active center</keyword>
<evidence type="ECO:0000313" key="13">
    <source>
        <dbReference type="Proteomes" id="UP000317893"/>
    </source>
</evidence>
<accession>A0A542E101</accession>
<dbReference type="Gene3D" id="1.20.1440.130">
    <property type="entry name" value="VKOR domain"/>
    <property type="match status" value="1"/>
</dbReference>
<evidence type="ECO:0000256" key="5">
    <source>
        <dbReference type="ARBA" id="ARBA00022989"/>
    </source>
</evidence>
<dbReference type="SMART" id="SM00756">
    <property type="entry name" value="VKc"/>
    <property type="match status" value="1"/>
</dbReference>
<comment type="subcellular location">
    <subcellularLocation>
        <location evidence="1">Membrane</location>
        <topology evidence="1">Multi-pass membrane protein</topology>
    </subcellularLocation>
</comment>
<dbReference type="Pfam" id="PF07884">
    <property type="entry name" value="VKOR"/>
    <property type="match status" value="1"/>
</dbReference>
<evidence type="ECO:0000256" key="8">
    <source>
        <dbReference type="ARBA" id="ARBA00023157"/>
    </source>
</evidence>
<dbReference type="CDD" id="cd12918">
    <property type="entry name" value="VKOR_arc"/>
    <property type="match status" value="1"/>
</dbReference>